<dbReference type="EMBL" id="JAJEPR010000023">
    <property type="protein sequence ID" value="MCC2190617.1"/>
    <property type="molecule type" value="Genomic_DNA"/>
</dbReference>
<evidence type="ECO:0000256" key="6">
    <source>
        <dbReference type="ARBA" id="ARBA00022679"/>
    </source>
</evidence>
<evidence type="ECO:0000256" key="13">
    <source>
        <dbReference type="ARBA" id="ARBA00051661"/>
    </source>
</evidence>
<dbReference type="InterPro" id="IPR007197">
    <property type="entry name" value="rSAM"/>
</dbReference>
<evidence type="ECO:0000259" key="17">
    <source>
        <dbReference type="PROSITE" id="PS51918"/>
    </source>
</evidence>
<dbReference type="PROSITE" id="PS01278">
    <property type="entry name" value="MTTASE_RADICAL"/>
    <property type="match status" value="1"/>
</dbReference>
<keyword evidence="11" id="KW-0411">Iron-sulfur</keyword>
<keyword evidence="5" id="KW-0963">Cytoplasm</keyword>
<name>A0AAE3J737_9FIRM</name>
<dbReference type="SFLD" id="SFLDG01082">
    <property type="entry name" value="B12-binding_domain_containing"/>
    <property type="match status" value="1"/>
</dbReference>
<evidence type="ECO:0000313" key="19">
    <source>
        <dbReference type="Proteomes" id="UP001197875"/>
    </source>
</evidence>
<dbReference type="FunFam" id="3.40.50.12160:FF:000004">
    <property type="entry name" value="Threonylcarbamoyladenosine tRNA methylthiotransferase MtaB"/>
    <property type="match status" value="1"/>
</dbReference>
<keyword evidence="19" id="KW-1185">Reference proteome</keyword>
<dbReference type="NCBIfam" id="TIGR01579">
    <property type="entry name" value="MiaB-like-C"/>
    <property type="match status" value="1"/>
</dbReference>
<keyword evidence="9" id="KW-0479">Metal-binding</keyword>
<proteinExistence type="inferred from homology"/>
<dbReference type="Gene3D" id="3.40.50.12160">
    <property type="entry name" value="Methylthiotransferase, N-terminal domain"/>
    <property type="match status" value="1"/>
</dbReference>
<keyword evidence="7" id="KW-0949">S-adenosyl-L-methionine</keyword>
<comment type="function">
    <text evidence="2">Catalyzes the methylthiolation of N6-threonylcarbamoyladenosine (t(6)A), leading to the formation of 2-methylthio-N6-threonylcarbamoyladenosine (ms(2)t(6)A) at position 37 in tRNAs that read codons beginning with adenine.</text>
</comment>
<dbReference type="Proteomes" id="UP001197875">
    <property type="component" value="Unassembled WGS sequence"/>
</dbReference>
<dbReference type="Pfam" id="PF00919">
    <property type="entry name" value="UPF0004"/>
    <property type="match status" value="1"/>
</dbReference>
<dbReference type="Gene3D" id="3.80.30.20">
    <property type="entry name" value="tm_1862 like domain"/>
    <property type="match status" value="1"/>
</dbReference>
<organism evidence="18 19">
    <name type="scientific">Fusicatenibacter faecihominis</name>
    <dbReference type="NCBI Taxonomy" id="2881276"/>
    <lineage>
        <taxon>Bacteria</taxon>
        <taxon>Bacillati</taxon>
        <taxon>Bacillota</taxon>
        <taxon>Clostridia</taxon>
        <taxon>Lachnospirales</taxon>
        <taxon>Lachnospiraceae</taxon>
        <taxon>Fusicatenibacter</taxon>
    </lineage>
</organism>
<dbReference type="InterPro" id="IPR020612">
    <property type="entry name" value="Methylthiotransferase_CS"/>
</dbReference>
<keyword evidence="8" id="KW-0819">tRNA processing</keyword>
<evidence type="ECO:0000256" key="3">
    <source>
        <dbReference type="ARBA" id="ARBA00013273"/>
    </source>
</evidence>
<dbReference type="InterPro" id="IPR006467">
    <property type="entry name" value="MiaB-like_bact"/>
</dbReference>
<dbReference type="InterPro" id="IPR038135">
    <property type="entry name" value="Methylthiotransferase_N_sf"/>
</dbReference>
<dbReference type="SFLD" id="SFLDS00029">
    <property type="entry name" value="Radical_SAM"/>
    <property type="match status" value="1"/>
</dbReference>
<evidence type="ECO:0000256" key="15">
    <source>
        <dbReference type="ARBA" id="ARBA00069898"/>
    </source>
</evidence>
<dbReference type="GO" id="GO:0046872">
    <property type="term" value="F:metal ion binding"/>
    <property type="evidence" value="ECO:0007669"/>
    <property type="project" value="UniProtKB-KW"/>
</dbReference>
<dbReference type="FunFam" id="3.80.30.20:FF:000001">
    <property type="entry name" value="tRNA-2-methylthio-N(6)-dimethylallyladenosine synthase 2"/>
    <property type="match status" value="1"/>
</dbReference>
<dbReference type="InterPro" id="IPR023404">
    <property type="entry name" value="rSAM_horseshoe"/>
</dbReference>
<evidence type="ECO:0000256" key="5">
    <source>
        <dbReference type="ARBA" id="ARBA00022490"/>
    </source>
</evidence>
<comment type="catalytic activity">
    <reaction evidence="13">
        <text>N(6)-L-threonylcarbamoyladenosine(37) in tRNA + (sulfur carrier)-SH + AH2 + 2 S-adenosyl-L-methionine = 2-methylsulfanyl-N(6)-L-threonylcarbamoyladenosine(37) in tRNA + (sulfur carrier)-H + 5'-deoxyadenosine + L-methionine + A + S-adenosyl-L-homocysteine + 2 H(+)</text>
        <dbReference type="Rhea" id="RHEA:37075"/>
        <dbReference type="Rhea" id="RHEA-COMP:10163"/>
        <dbReference type="Rhea" id="RHEA-COMP:11092"/>
        <dbReference type="Rhea" id="RHEA-COMP:14737"/>
        <dbReference type="Rhea" id="RHEA-COMP:14739"/>
        <dbReference type="ChEBI" id="CHEBI:13193"/>
        <dbReference type="ChEBI" id="CHEBI:15378"/>
        <dbReference type="ChEBI" id="CHEBI:17319"/>
        <dbReference type="ChEBI" id="CHEBI:17499"/>
        <dbReference type="ChEBI" id="CHEBI:29917"/>
        <dbReference type="ChEBI" id="CHEBI:57844"/>
        <dbReference type="ChEBI" id="CHEBI:57856"/>
        <dbReference type="ChEBI" id="CHEBI:59789"/>
        <dbReference type="ChEBI" id="CHEBI:64428"/>
        <dbReference type="ChEBI" id="CHEBI:74418"/>
        <dbReference type="ChEBI" id="CHEBI:74420"/>
        <dbReference type="EC" id="2.8.4.5"/>
    </reaction>
</comment>
<dbReference type="InterPro" id="IPR013848">
    <property type="entry name" value="Methylthiotransferase_N"/>
</dbReference>
<dbReference type="SUPFAM" id="SSF102114">
    <property type="entry name" value="Radical SAM enzymes"/>
    <property type="match status" value="1"/>
</dbReference>
<evidence type="ECO:0000259" key="16">
    <source>
        <dbReference type="PROSITE" id="PS51449"/>
    </source>
</evidence>
<sequence>MSERKKAALHNLGCKVNSYETEAMQELLEQAGYEIVPFAPGADVYVINTCTVTNMADRKSRQMLHRAKKMNPDAVVVAAGCYVQAAAEEAAADEAIDIIIGNNQKKDLVNILENFRKGEKSKTECSCDGDCGDDCTCKEKPESQEAPAAELASMSEEEFAASVHETRKYLKDLTHEKEYEELKITHTTEHTRAYIKVQDGCNQFCSYCIIPYARGRVRSRELADVLNEVKGLAESGFQEVVLTGIHLSSYGIDNGGSLLELILKTMEVPGIRRVRLGSLEPRIITEEFVNALKDQEKFCPHFHLSLQSGCDATLKRMNRRYTAEEYYEKCVLLRENFDHPALTTDVIVGFPGETEEEFAETVAFLKKVAFYETHIFKYSRRKGTKAAVMENQIPEELKTKRSDILLKLDKEHRKEYEALLVGTEQEVLFEEEVTIDRKDWFVGHTKEYVKIAVPAEENLANQLQMVKVSAERAGDLLAGEVR</sequence>
<reference evidence="18 19" key="1">
    <citation type="submission" date="2021-10" db="EMBL/GenBank/DDBJ databases">
        <title>Anaerobic single-cell dispensing facilitates the cultivation of human gut bacteria.</title>
        <authorList>
            <person name="Afrizal A."/>
        </authorList>
    </citation>
    <scope>NUCLEOTIDE SEQUENCE [LARGE SCALE GENOMIC DNA]</scope>
    <source>
        <strain evidence="18 19">CLA-AA-H277</strain>
    </source>
</reference>
<dbReference type="Pfam" id="PF04055">
    <property type="entry name" value="Radical_SAM"/>
    <property type="match status" value="1"/>
</dbReference>
<dbReference type="SFLD" id="SFLDF00295">
    <property type="entry name" value="threonylcarbamoyladenosine_tRN"/>
    <property type="match status" value="1"/>
</dbReference>
<evidence type="ECO:0000256" key="11">
    <source>
        <dbReference type="ARBA" id="ARBA00023014"/>
    </source>
</evidence>
<dbReference type="PANTHER" id="PTHR11918">
    <property type="entry name" value="RADICAL SAM PROTEINS"/>
    <property type="match status" value="1"/>
</dbReference>
<comment type="cofactor">
    <cofactor evidence="1">
        <name>[4Fe-4S] cluster</name>
        <dbReference type="ChEBI" id="CHEBI:49883"/>
    </cofactor>
</comment>
<dbReference type="CDD" id="cd01335">
    <property type="entry name" value="Radical_SAM"/>
    <property type="match status" value="1"/>
</dbReference>
<dbReference type="PANTHER" id="PTHR11918:SF45">
    <property type="entry name" value="THREONYLCARBAMOYLADENOSINE TRNA METHYLTHIOTRANSFERASE"/>
    <property type="match status" value="1"/>
</dbReference>
<evidence type="ECO:0000256" key="4">
    <source>
        <dbReference type="ARBA" id="ARBA00022485"/>
    </source>
</evidence>
<protein>
    <recommendedName>
        <fullName evidence="15">Threonylcarbamoyladenosine tRNA methylthiotransferase MtaB</fullName>
        <ecNumber evidence="3">2.8.4.5</ecNumber>
    </recommendedName>
    <alternativeName>
        <fullName evidence="12">tRNA-t(6)A37 methylthiotransferase</fullName>
    </alternativeName>
</protein>
<dbReference type="InterPro" id="IPR005839">
    <property type="entry name" value="Methylthiotransferase"/>
</dbReference>
<evidence type="ECO:0000256" key="9">
    <source>
        <dbReference type="ARBA" id="ARBA00022723"/>
    </source>
</evidence>
<dbReference type="InterPro" id="IPR034557">
    <property type="entry name" value="ThrcA_tRNA_MEthiotransferase"/>
</dbReference>
<dbReference type="PROSITE" id="PS51918">
    <property type="entry name" value="RADICAL_SAM"/>
    <property type="match status" value="1"/>
</dbReference>
<evidence type="ECO:0000256" key="7">
    <source>
        <dbReference type="ARBA" id="ARBA00022691"/>
    </source>
</evidence>
<evidence type="ECO:0000256" key="8">
    <source>
        <dbReference type="ARBA" id="ARBA00022694"/>
    </source>
</evidence>
<accession>A0AAE3J737</accession>
<gene>
    <name evidence="18" type="primary">mtaB</name>
    <name evidence="18" type="ORF">LKD71_12560</name>
</gene>
<evidence type="ECO:0000256" key="12">
    <source>
        <dbReference type="ARBA" id="ARBA00031213"/>
    </source>
</evidence>
<keyword evidence="10" id="KW-0408">Iron</keyword>
<evidence type="ECO:0000256" key="14">
    <source>
        <dbReference type="ARBA" id="ARBA00061574"/>
    </source>
</evidence>
<keyword evidence="6" id="KW-0808">Transferase</keyword>
<keyword evidence="4" id="KW-0004">4Fe-4S</keyword>
<dbReference type="GO" id="GO:0035598">
    <property type="term" value="F:tRNA (N(6)-L-threonylcarbamoyladenosine(37)-C(2))-methylthiotransferase activity"/>
    <property type="evidence" value="ECO:0007669"/>
    <property type="project" value="UniProtKB-EC"/>
</dbReference>
<evidence type="ECO:0000313" key="18">
    <source>
        <dbReference type="EMBL" id="MCC2190617.1"/>
    </source>
</evidence>
<dbReference type="EC" id="2.8.4.5" evidence="3"/>
<evidence type="ECO:0000256" key="10">
    <source>
        <dbReference type="ARBA" id="ARBA00023004"/>
    </source>
</evidence>
<feature type="domain" description="MTTase N-terminal" evidence="16">
    <location>
        <begin position="5"/>
        <end position="117"/>
    </location>
</feature>
<dbReference type="NCBIfam" id="TIGR00089">
    <property type="entry name" value="MiaB/RimO family radical SAM methylthiotransferase"/>
    <property type="match status" value="1"/>
</dbReference>
<feature type="domain" description="Radical SAM core" evidence="17">
    <location>
        <begin position="187"/>
        <end position="415"/>
    </location>
</feature>
<dbReference type="PROSITE" id="PS51449">
    <property type="entry name" value="MTTASE_N"/>
    <property type="match status" value="1"/>
</dbReference>
<comment type="caution">
    <text evidence="18">The sequence shown here is derived from an EMBL/GenBank/DDBJ whole genome shotgun (WGS) entry which is preliminary data.</text>
</comment>
<dbReference type="GO" id="GO:0051539">
    <property type="term" value="F:4 iron, 4 sulfur cluster binding"/>
    <property type="evidence" value="ECO:0007669"/>
    <property type="project" value="UniProtKB-KW"/>
</dbReference>
<comment type="similarity">
    <text evidence="14">Belongs to the methylthiotransferase family. MtaB subfamily.</text>
</comment>
<dbReference type="SMART" id="SM00729">
    <property type="entry name" value="Elp3"/>
    <property type="match status" value="1"/>
</dbReference>
<dbReference type="RefSeq" id="WP_227615676.1">
    <property type="nucleotide sequence ID" value="NZ_JAJEPR010000023.1"/>
</dbReference>
<dbReference type="InterPro" id="IPR058240">
    <property type="entry name" value="rSAM_sf"/>
</dbReference>
<evidence type="ECO:0000256" key="2">
    <source>
        <dbReference type="ARBA" id="ARBA00002399"/>
    </source>
</evidence>
<dbReference type="InterPro" id="IPR006638">
    <property type="entry name" value="Elp3/MiaA/NifB-like_rSAM"/>
</dbReference>
<dbReference type="SFLD" id="SFLDG01061">
    <property type="entry name" value="methylthiotransferase"/>
    <property type="match status" value="1"/>
</dbReference>
<dbReference type="AlphaFoldDB" id="A0AAE3J737"/>
<evidence type="ECO:0000256" key="1">
    <source>
        <dbReference type="ARBA" id="ARBA00001966"/>
    </source>
</evidence>